<evidence type="ECO:0000256" key="3">
    <source>
        <dbReference type="ARBA" id="ARBA00022527"/>
    </source>
</evidence>
<proteinExistence type="inferred from homology"/>
<dbReference type="SMART" id="SM00220">
    <property type="entry name" value="S_TKc"/>
    <property type="match status" value="1"/>
</dbReference>
<dbReference type="EC" id="2.7.12.1" evidence="2"/>
<sequence>MHTVESIIVSPRYTKNISNENELYFNSNCQRNKYPAISKCRDQYYTDRVSYISYSPHQRNNRNLSRTNVSSVNRRNTQVYDDSSLLCNPRSFLNSDLSFSCNHPQRGNSFNCSQNYGGYPLSGRSRISNQTSKTYLSPSILNLSSGTCNRSLRDLRKSPERHVSTSRYPYFTNKSPKARNDFKPFTYLKKTERAHDIQRQYLFGSVKPRDCGIEYDLLSSQPSEMNQYTFPLESAKGGSLMLENKKEFSLNTFNPTDHDSSSVIHVRPHRMRKTIDIKQNDKILDDPSHKRLSKCLQSKPRTSYDGSCCMSGTLAVTLYGSKLTEYERNEIQDYAEVYFLGLNAPKRHPLGNSISDASYKRSSIISISNVSGFDDAQSSYILVPNDHLAYRYEVLKPLGKGSFGHVVHAVDHCTKKQVAIKIVKSEARFTRQAVEEIRILKALNGQQNDGEFNVVHLVDHFIFRGHVCMVFELLYINLYELICRNNFKGFSQSLVRKLTYGILCCLELLYRNKVIHCDLKPENILLRRPGKSKIKVIDFGSSCYINECPYNYIQSRFYRAPEIILGLPYGTPIDMWSLGCILAEFITGEPLFPGEDAFDQLACIMEILGIPPMQMIKKGSQSHHYFNSNGQPLYMIEQQKHTYGNEQSDNTKEALTNLNKSLHSSSAKHKRSGSSKSQKLRKSPGSMTLVDALTSSKNSSVCLPSSDKTNIGHKIPQPFDPDMVDFLERCLKWNPDERMNPLEALDHPWIKKMSSQSFGRTDSFLTTSNSNGNTDSNYLYNNDSIFTNGTTKHVSDTEFVARILGVRTRKRDPNSLHFSRKSEAHSIIPDDTMSLNESYRRYSYDQNNSRLSNLFERSVTCTSNPKSRKEISSDVSSHHTSESYHNTKQYRSFLNNGQSDVSNNINVDNRNQSVSPQDDNQNHRSRNRHRSRRQGINTHSDHIQEEEEDNRSHSDSNQVLEEEHDYTNSGETPLLNISSIYQTTKEESDRIEVGVCDIEQSSRNSGYYDNASNLNGNSKITVCNEEKFILVPNLITGEHDI</sequence>
<dbReference type="GO" id="GO:0005856">
    <property type="term" value="C:cytoskeleton"/>
    <property type="evidence" value="ECO:0007669"/>
    <property type="project" value="TreeGrafter"/>
</dbReference>
<feature type="compositionally biased region" description="Basic and acidic residues" evidence="12">
    <location>
        <begin position="867"/>
        <end position="882"/>
    </location>
</feature>
<evidence type="ECO:0000256" key="9">
    <source>
        <dbReference type="ARBA" id="ARBA00049308"/>
    </source>
</evidence>
<comment type="catalytic activity">
    <reaction evidence="8">
        <text>L-seryl-[protein] + ATP = O-phospho-L-seryl-[protein] + ADP + H(+)</text>
        <dbReference type="Rhea" id="RHEA:17989"/>
        <dbReference type="Rhea" id="RHEA-COMP:9863"/>
        <dbReference type="Rhea" id="RHEA-COMP:11604"/>
        <dbReference type="ChEBI" id="CHEBI:15378"/>
        <dbReference type="ChEBI" id="CHEBI:29999"/>
        <dbReference type="ChEBI" id="CHEBI:30616"/>
        <dbReference type="ChEBI" id="CHEBI:83421"/>
        <dbReference type="ChEBI" id="CHEBI:456216"/>
        <dbReference type="EC" id="2.7.12.1"/>
    </reaction>
</comment>
<evidence type="ECO:0000259" key="13">
    <source>
        <dbReference type="SMART" id="SM00220"/>
    </source>
</evidence>
<evidence type="ECO:0000256" key="1">
    <source>
        <dbReference type="ARBA" id="ARBA00008867"/>
    </source>
</evidence>
<keyword evidence="5 11" id="KW-0547">Nucleotide-binding</keyword>
<dbReference type="InterPro" id="IPR042521">
    <property type="entry name" value="DYRK"/>
</dbReference>
<dbReference type="Gene3D" id="1.10.510.10">
    <property type="entry name" value="Transferase(Phosphotransferase) domain 1"/>
    <property type="match status" value="1"/>
</dbReference>
<feature type="compositionally biased region" description="Polar residues" evidence="12">
    <location>
        <begin position="884"/>
        <end position="916"/>
    </location>
</feature>
<comment type="similarity">
    <text evidence="1">Belongs to the protein kinase superfamily. CMGC Ser/Thr protein kinase family. MNB/DYRK subfamily.</text>
</comment>
<dbReference type="SUPFAM" id="SSF56112">
    <property type="entry name" value="Protein kinase-like (PK-like)"/>
    <property type="match status" value="1"/>
</dbReference>
<comment type="catalytic activity">
    <reaction evidence="9">
        <text>L-threonyl-[protein] + ATP = O-phospho-L-threonyl-[protein] + ADP + H(+)</text>
        <dbReference type="Rhea" id="RHEA:46608"/>
        <dbReference type="Rhea" id="RHEA-COMP:11060"/>
        <dbReference type="Rhea" id="RHEA-COMP:11605"/>
        <dbReference type="ChEBI" id="CHEBI:15378"/>
        <dbReference type="ChEBI" id="CHEBI:30013"/>
        <dbReference type="ChEBI" id="CHEBI:30616"/>
        <dbReference type="ChEBI" id="CHEBI:61977"/>
        <dbReference type="ChEBI" id="CHEBI:456216"/>
        <dbReference type="EC" id="2.7.12.1"/>
    </reaction>
</comment>
<dbReference type="AlphaFoldDB" id="A0AA85ABU9"/>
<keyword evidence="4" id="KW-0808">Transferase</keyword>
<dbReference type="GO" id="GO:0005524">
    <property type="term" value="F:ATP binding"/>
    <property type="evidence" value="ECO:0007669"/>
    <property type="project" value="UniProtKB-UniRule"/>
</dbReference>
<dbReference type="PANTHER" id="PTHR24058:SF112">
    <property type="entry name" value="DUAL SPECIFICITY TYROSINE-PHOSPHORYLATION-REGULATED KINASE 3 HOMOLOG-RELATED"/>
    <property type="match status" value="1"/>
</dbReference>
<evidence type="ECO:0000256" key="5">
    <source>
        <dbReference type="ARBA" id="ARBA00022741"/>
    </source>
</evidence>
<feature type="domain" description="Protein kinase" evidence="13">
    <location>
        <begin position="392"/>
        <end position="750"/>
    </location>
</feature>
<dbReference type="GO" id="GO:0005634">
    <property type="term" value="C:nucleus"/>
    <property type="evidence" value="ECO:0007669"/>
    <property type="project" value="TreeGrafter"/>
</dbReference>
<evidence type="ECO:0000256" key="10">
    <source>
        <dbReference type="ARBA" id="ARBA00051680"/>
    </source>
</evidence>
<evidence type="ECO:0000313" key="14">
    <source>
        <dbReference type="Proteomes" id="UP000050790"/>
    </source>
</evidence>
<organism evidence="14 15">
    <name type="scientific">Schistosoma margrebowiei</name>
    <dbReference type="NCBI Taxonomy" id="48269"/>
    <lineage>
        <taxon>Eukaryota</taxon>
        <taxon>Metazoa</taxon>
        <taxon>Spiralia</taxon>
        <taxon>Lophotrochozoa</taxon>
        <taxon>Platyhelminthes</taxon>
        <taxon>Trematoda</taxon>
        <taxon>Digenea</taxon>
        <taxon>Strigeidida</taxon>
        <taxon>Schistosomatoidea</taxon>
        <taxon>Schistosomatidae</taxon>
        <taxon>Schistosoma</taxon>
    </lineage>
</organism>
<reference evidence="15" key="1">
    <citation type="submission" date="2023-11" db="UniProtKB">
        <authorList>
            <consortium name="WormBaseParasite"/>
        </authorList>
    </citation>
    <scope>IDENTIFICATION</scope>
</reference>
<evidence type="ECO:0000256" key="7">
    <source>
        <dbReference type="ARBA" id="ARBA00022840"/>
    </source>
</evidence>
<evidence type="ECO:0000256" key="8">
    <source>
        <dbReference type="ARBA" id="ARBA00049003"/>
    </source>
</evidence>
<dbReference type="GO" id="GO:0005737">
    <property type="term" value="C:cytoplasm"/>
    <property type="evidence" value="ECO:0007669"/>
    <property type="project" value="TreeGrafter"/>
</dbReference>
<dbReference type="PANTHER" id="PTHR24058">
    <property type="entry name" value="DUAL SPECIFICITY PROTEIN KINASE"/>
    <property type="match status" value="1"/>
</dbReference>
<dbReference type="InterPro" id="IPR000719">
    <property type="entry name" value="Prot_kinase_dom"/>
</dbReference>
<comment type="catalytic activity">
    <reaction evidence="10">
        <text>L-tyrosyl-[protein] + ATP = O-phospho-L-tyrosyl-[protein] + ADP + H(+)</text>
        <dbReference type="Rhea" id="RHEA:10596"/>
        <dbReference type="Rhea" id="RHEA-COMP:10136"/>
        <dbReference type="Rhea" id="RHEA-COMP:20101"/>
        <dbReference type="ChEBI" id="CHEBI:15378"/>
        <dbReference type="ChEBI" id="CHEBI:30616"/>
        <dbReference type="ChEBI" id="CHEBI:46858"/>
        <dbReference type="ChEBI" id="CHEBI:61978"/>
        <dbReference type="ChEBI" id="CHEBI:456216"/>
        <dbReference type="EC" id="2.7.12.1"/>
    </reaction>
</comment>
<name>A0AA85ABU9_9TREM</name>
<feature type="compositionally biased region" description="Basic residues" evidence="12">
    <location>
        <begin position="666"/>
        <end position="682"/>
    </location>
</feature>
<evidence type="ECO:0000256" key="2">
    <source>
        <dbReference type="ARBA" id="ARBA00013203"/>
    </source>
</evidence>
<evidence type="ECO:0000256" key="11">
    <source>
        <dbReference type="PROSITE-ProRule" id="PRU10141"/>
    </source>
</evidence>
<dbReference type="InterPro" id="IPR050494">
    <property type="entry name" value="Ser_Thr_dual-spec_kinase"/>
</dbReference>
<feature type="compositionally biased region" description="Basic residues" evidence="12">
    <location>
        <begin position="923"/>
        <end position="933"/>
    </location>
</feature>
<evidence type="ECO:0000256" key="6">
    <source>
        <dbReference type="ARBA" id="ARBA00022777"/>
    </source>
</evidence>
<dbReference type="GO" id="GO:0004712">
    <property type="term" value="F:protein serine/threonine/tyrosine kinase activity"/>
    <property type="evidence" value="ECO:0007669"/>
    <property type="project" value="UniProtKB-EC"/>
</dbReference>
<dbReference type="Pfam" id="PF00069">
    <property type="entry name" value="Pkinase"/>
    <property type="match status" value="1"/>
</dbReference>
<evidence type="ECO:0000256" key="12">
    <source>
        <dbReference type="SAM" id="MobiDB-lite"/>
    </source>
</evidence>
<dbReference type="InterPro" id="IPR008271">
    <property type="entry name" value="Ser/Thr_kinase_AS"/>
</dbReference>
<protein>
    <recommendedName>
        <fullName evidence="2">dual-specificity kinase</fullName>
        <ecNumber evidence="2">2.7.12.1</ecNumber>
    </recommendedName>
</protein>
<accession>A0AA85ABU9</accession>
<dbReference type="Gene3D" id="3.30.200.20">
    <property type="entry name" value="Phosphorylase Kinase, domain 1"/>
    <property type="match status" value="1"/>
</dbReference>
<dbReference type="PROSITE" id="PS00108">
    <property type="entry name" value="PROTEIN_KINASE_ST"/>
    <property type="match status" value="1"/>
</dbReference>
<feature type="binding site" evidence="11">
    <location>
        <position position="421"/>
    </location>
    <ligand>
        <name>ATP</name>
        <dbReference type="ChEBI" id="CHEBI:30616"/>
    </ligand>
</feature>
<dbReference type="PROSITE" id="PS00107">
    <property type="entry name" value="PROTEIN_KINASE_ATP"/>
    <property type="match status" value="1"/>
</dbReference>
<dbReference type="GO" id="GO:0004674">
    <property type="term" value="F:protein serine/threonine kinase activity"/>
    <property type="evidence" value="ECO:0007669"/>
    <property type="project" value="UniProtKB-KW"/>
</dbReference>
<evidence type="ECO:0000313" key="15">
    <source>
        <dbReference type="WBParaSite" id="SMRG1_76250.2"/>
    </source>
</evidence>
<dbReference type="WBParaSite" id="SMRG1_76250.2">
    <property type="protein sequence ID" value="SMRG1_76250.2"/>
    <property type="gene ID" value="SMRG1_76250"/>
</dbReference>
<dbReference type="InterPro" id="IPR011009">
    <property type="entry name" value="Kinase-like_dom_sf"/>
</dbReference>
<keyword evidence="7 11" id="KW-0067">ATP-binding</keyword>
<dbReference type="Proteomes" id="UP000050790">
    <property type="component" value="Unassembled WGS sequence"/>
</dbReference>
<dbReference type="InterPro" id="IPR017441">
    <property type="entry name" value="Protein_kinase_ATP_BS"/>
</dbReference>
<feature type="region of interest" description="Disordered" evidence="12">
    <location>
        <begin position="859"/>
        <end position="972"/>
    </location>
</feature>
<evidence type="ECO:0000256" key="4">
    <source>
        <dbReference type="ARBA" id="ARBA00022679"/>
    </source>
</evidence>
<feature type="region of interest" description="Disordered" evidence="12">
    <location>
        <begin position="661"/>
        <end position="685"/>
    </location>
</feature>
<keyword evidence="3" id="KW-0723">Serine/threonine-protein kinase</keyword>
<dbReference type="Gene3D" id="3.30.10.30">
    <property type="entry name" value="DYRK"/>
    <property type="match status" value="1"/>
</dbReference>
<keyword evidence="6" id="KW-0418">Kinase</keyword>